<evidence type="ECO:0008006" key="4">
    <source>
        <dbReference type="Google" id="ProtNLM"/>
    </source>
</evidence>
<proteinExistence type="predicted"/>
<organism evidence="2 3">
    <name type="scientific">Nonomuraea marmarensis</name>
    <dbReference type="NCBI Taxonomy" id="3351344"/>
    <lineage>
        <taxon>Bacteria</taxon>
        <taxon>Bacillati</taxon>
        <taxon>Actinomycetota</taxon>
        <taxon>Actinomycetes</taxon>
        <taxon>Streptosporangiales</taxon>
        <taxon>Streptosporangiaceae</taxon>
        <taxon>Nonomuraea</taxon>
    </lineage>
</organism>
<keyword evidence="3" id="KW-1185">Reference proteome</keyword>
<comment type="caution">
    <text evidence="2">The sequence shown here is derived from an EMBL/GenBank/DDBJ whole genome shotgun (WGS) entry which is preliminary data.</text>
</comment>
<dbReference type="EMBL" id="JBICRM010000007">
    <property type="protein sequence ID" value="MFG1704217.1"/>
    <property type="molecule type" value="Genomic_DNA"/>
</dbReference>
<dbReference type="Proteomes" id="UP001603978">
    <property type="component" value="Unassembled WGS sequence"/>
</dbReference>
<reference evidence="2 3" key="1">
    <citation type="submission" date="2024-10" db="EMBL/GenBank/DDBJ databases">
        <authorList>
            <person name="Topkara A.R."/>
            <person name="Saygin H."/>
        </authorList>
    </citation>
    <scope>NUCLEOTIDE SEQUENCE [LARGE SCALE GENOMIC DNA]</scope>
    <source>
        <strain evidence="2 3">M3C6</strain>
    </source>
</reference>
<accession>A0ABW7AA45</accession>
<evidence type="ECO:0000313" key="3">
    <source>
        <dbReference type="Proteomes" id="UP001603978"/>
    </source>
</evidence>
<sequence length="107" mass="11189">MSSGFEIDHESVERYGSQMRAHGEDYAAALQRLRERGLGGASWGDDGLLSMLVGPYAEASMMGLQAMTGQSMVMGDSGDGLTGTSATIQAADDAGGQQVSGVQDRWV</sequence>
<evidence type="ECO:0000313" key="2">
    <source>
        <dbReference type="EMBL" id="MFG1704217.1"/>
    </source>
</evidence>
<name>A0ABW7AA45_9ACTN</name>
<evidence type="ECO:0000256" key="1">
    <source>
        <dbReference type="SAM" id="MobiDB-lite"/>
    </source>
</evidence>
<protein>
    <recommendedName>
        <fullName evidence="4">Excreted virulence factor EspC, type VII ESX diderm</fullName>
    </recommendedName>
</protein>
<feature type="region of interest" description="Disordered" evidence="1">
    <location>
        <begin position="84"/>
        <end position="107"/>
    </location>
</feature>
<gene>
    <name evidence="2" type="ORF">ACFLIM_13590</name>
</gene>
<dbReference type="RefSeq" id="WP_393165065.1">
    <property type="nucleotide sequence ID" value="NZ_JBICRM010000007.1"/>
</dbReference>